<evidence type="ECO:0000256" key="2">
    <source>
        <dbReference type="ARBA" id="ARBA00023125"/>
    </source>
</evidence>
<dbReference type="Proteomes" id="UP000763641">
    <property type="component" value="Unassembled WGS sequence"/>
</dbReference>
<name>A0ABS2DCC1_9SPHN</name>
<dbReference type="SUPFAM" id="SSF51206">
    <property type="entry name" value="cAMP-binding domain-like"/>
    <property type="match status" value="1"/>
</dbReference>
<sequence>MTNSEPAPLRPFLARLLRHSALDEVEQAAIMKLPGIVAEVGTHRDIVRLGDKVKHACLVLSGIVGRFSQDRVGRRQMAAIHLRGDMADLHSVVVPQATSTLQALSAATILHVPHGEIVTLARTYPAIADAFWRDCVVDAAIMAEWLTSMSLRSANSRTAHLFLEVAWRLGIAAGERPVSYDFPITQERLGELLGLTGVHVNRTLKALRTHEVLDFHHGKVSIIDWEKAAQLADFDPAYLEAASHRLPAGRSRRG</sequence>
<evidence type="ECO:0000256" key="1">
    <source>
        <dbReference type="ARBA" id="ARBA00023015"/>
    </source>
</evidence>
<accession>A0ABS2DCC1</accession>
<evidence type="ECO:0000313" key="5">
    <source>
        <dbReference type="EMBL" id="MBM6577726.1"/>
    </source>
</evidence>
<keyword evidence="2" id="KW-0238">DNA-binding</keyword>
<dbReference type="InterPro" id="IPR036388">
    <property type="entry name" value="WH-like_DNA-bd_sf"/>
</dbReference>
<keyword evidence="1" id="KW-0805">Transcription regulation</keyword>
<dbReference type="EMBL" id="JAFEMC010000004">
    <property type="protein sequence ID" value="MBM6577726.1"/>
    <property type="molecule type" value="Genomic_DNA"/>
</dbReference>
<comment type="caution">
    <text evidence="5">The sequence shown here is derived from an EMBL/GenBank/DDBJ whole genome shotgun (WGS) entry which is preliminary data.</text>
</comment>
<reference evidence="5 6" key="1">
    <citation type="submission" date="2020-12" db="EMBL/GenBank/DDBJ databases">
        <title>Sphingomonas sp.</title>
        <authorList>
            <person name="Kim M.K."/>
        </authorList>
    </citation>
    <scope>NUCLEOTIDE SEQUENCE [LARGE SCALE GENOMIC DNA]</scope>
    <source>
        <strain evidence="5 6">BT552</strain>
    </source>
</reference>
<dbReference type="InterPro" id="IPR014710">
    <property type="entry name" value="RmlC-like_jellyroll"/>
</dbReference>
<dbReference type="Pfam" id="PF13545">
    <property type="entry name" value="HTH_Crp_2"/>
    <property type="match status" value="1"/>
</dbReference>
<keyword evidence="3" id="KW-0804">Transcription</keyword>
<keyword evidence="6" id="KW-1185">Reference proteome</keyword>
<dbReference type="Pfam" id="PF00027">
    <property type="entry name" value="cNMP_binding"/>
    <property type="match status" value="1"/>
</dbReference>
<dbReference type="Gene3D" id="1.10.10.10">
    <property type="entry name" value="Winged helix-like DNA-binding domain superfamily/Winged helix DNA-binding domain"/>
    <property type="match status" value="1"/>
</dbReference>
<dbReference type="RefSeq" id="WP_204199820.1">
    <property type="nucleotide sequence ID" value="NZ_JAFEMC010000004.1"/>
</dbReference>
<dbReference type="InterPro" id="IPR018490">
    <property type="entry name" value="cNMP-bd_dom_sf"/>
</dbReference>
<gene>
    <name evidence="5" type="ORF">ILT43_15195</name>
</gene>
<organism evidence="5 6">
    <name type="scientific">Sphingomonas longa</name>
    <dbReference type="NCBI Taxonomy" id="2778730"/>
    <lineage>
        <taxon>Bacteria</taxon>
        <taxon>Pseudomonadati</taxon>
        <taxon>Pseudomonadota</taxon>
        <taxon>Alphaproteobacteria</taxon>
        <taxon>Sphingomonadales</taxon>
        <taxon>Sphingomonadaceae</taxon>
        <taxon>Sphingomonas</taxon>
    </lineage>
</organism>
<feature type="domain" description="HTH crp-type" evidence="4">
    <location>
        <begin position="152"/>
        <end position="226"/>
    </location>
</feature>
<protein>
    <submittedName>
        <fullName evidence="5">Crp/Fnr family transcriptional regulator</fullName>
    </submittedName>
</protein>
<dbReference type="SMART" id="SM00419">
    <property type="entry name" value="HTH_CRP"/>
    <property type="match status" value="1"/>
</dbReference>
<dbReference type="SUPFAM" id="SSF46785">
    <property type="entry name" value="Winged helix' DNA-binding domain"/>
    <property type="match status" value="1"/>
</dbReference>
<dbReference type="PROSITE" id="PS51063">
    <property type="entry name" value="HTH_CRP_2"/>
    <property type="match status" value="1"/>
</dbReference>
<dbReference type="InterPro" id="IPR036390">
    <property type="entry name" value="WH_DNA-bd_sf"/>
</dbReference>
<evidence type="ECO:0000256" key="3">
    <source>
        <dbReference type="ARBA" id="ARBA00023163"/>
    </source>
</evidence>
<dbReference type="CDD" id="cd00038">
    <property type="entry name" value="CAP_ED"/>
    <property type="match status" value="1"/>
</dbReference>
<dbReference type="InterPro" id="IPR012318">
    <property type="entry name" value="HTH_CRP"/>
</dbReference>
<evidence type="ECO:0000259" key="4">
    <source>
        <dbReference type="PROSITE" id="PS51063"/>
    </source>
</evidence>
<evidence type="ECO:0000313" key="6">
    <source>
        <dbReference type="Proteomes" id="UP000763641"/>
    </source>
</evidence>
<dbReference type="InterPro" id="IPR000595">
    <property type="entry name" value="cNMP-bd_dom"/>
</dbReference>
<dbReference type="Gene3D" id="2.60.120.10">
    <property type="entry name" value="Jelly Rolls"/>
    <property type="match status" value="1"/>
</dbReference>
<proteinExistence type="predicted"/>